<name>W9XBW6_9EURO</name>
<feature type="region of interest" description="Disordered" evidence="1">
    <location>
        <begin position="74"/>
        <end position="119"/>
    </location>
</feature>
<keyword evidence="2" id="KW-0812">Transmembrane</keyword>
<dbReference type="eggNOG" id="ENOG502SBXC">
    <property type="taxonomic scope" value="Eukaryota"/>
</dbReference>
<keyword evidence="2" id="KW-1133">Transmembrane helix</keyword>
<dbReference type="EMBL" id="AMGX01000003">
    <property type="protein sequence ID" value="EXJ74401.1"/>
    <property type="molecule type" value="Genomic_DNA"/>
</dbReference>
<feature type="compositionally biased region" description="Polar residues" evidence="1">
    <location>
        <begin position="110"/>
        <end position="119"/>
    </location>
</feature>
<proteinExistence type="predicted"/>
<dbReference type="RefSeq" id="XP_007741501.1">
    <property type="nucleotide sequence ID" value="XM_007743311.1"/>
</dbReference>
<accession>W9XBW6</accession>
<organism evidence="3 4">
    <name type="scientific">Cladophialophora psammophila CBS 110553</name>
    <dbReference type="NCBI Taxonomy" id="1182543"/>
    <lineage>
        <taxon>Eukaryota</taxon>
        <taxon>Fungi</taxon>
        <taxon>Dikarya</taxon>
        <taxon>Ascomycota</taxon>
        <taxon>Pezizomycotina</taxon>
        <taxon>Eurotiomycetes</taxon>
        <taxon>Chaetothyriomycetidae</taxon>
        <taxon>Chaetothyriales</taxon>
        <taxon>Herpotrichiellaceae</taxon>
        <taxon>Cladophialophora</taxon>
    </lineage>
</organism>
<dbReference type="OrthoDB" id="4121284at2759"/>
<dbReference type="HOGENOM" id="CLU_063707_1_0_1"/>
<evidence type="ECO:0000256" key="2">
    <source>
        <dbReference type="SAM" id="Phobius"/>
    </source>
</evidence>
<dbReference type="AlphaFoldDB" id="W9XBW6"/>
<dbReference type="Proteomes" id="UP000019471">
    <property type="component" value="Unassembled WGS sequence"/>
</dbReference>
<feature type="transmembrane region" description="Helical" evidence="2">
    <location>
        <begin position="178"/>
        <end position="200"/>
    </location>
</feature>
<gene>
    <name evidence="3" type="ORF">A1O5_02697</name>
</gene>
<keyword evidence="4" id="KW-1185">Reference proteome</keyword>
<feature type="compositionally biased region" description="Low complexity" evidence="1">
    <location>
        <begin position="148"/>
        <end position="170"/>
    </location>
</feature>
<sequence>MFSFWYRDASTCPENQNYYRCSSVSYSGCCTHDPCSSGVCEDTPDSHSDLCGAGITVTVTQTILQGAATSTINTATSSSGMTTGEPDVNPPNQSSLIPSSGGTSSMPPSLQASSIPSRFIPSNTTGATVGPGTTKTIHLVPATPGSTANITASASSSKCPKPTASTTANSTPPPPATIAGSVIGSMAGLALIVSLLVWCCRRKRKITFKRKVQKTDQEEQSNELRSVKEERDQALWCLEQNKTLPSPRPVDFGLPQVPKNSGPVMPQQWI</sequence>
<feature type="compositionally biased region" description="Low complexity" evidence="1">
    <location>
        <begin position="94"/>
        <end position="109"/>
    </location>
</feature>
<comment type="caution">
    <text evidence="3">The sequence shown here is derived from an EMBL/GenBank/DDBJ whole genome shotgun (WGS) entry which is preliminary data.</text>
</comment>
<evidence type="ECO:0000313" key="3">
    <source>
        <dbReference type="EMBL" id="EXJ74401.1"/>
    </source>
</evidence>
<dbReference type="STRING" id="1182543.W9XBW6"/>
<evidence type="ECO:0000313" key="4">
    <source>
        <dbReference type="Proteomes" id="UP000019471"/>
    </source>
</evidence>
<feature type="region of interest" description="Disordered" evidence="1">
    <location>
        <begin position="247"/>
        <end position="270"/>
    </location>
</feature>
<reference evidence="3 4" key="1">
    <citation type="submission" date="2013-03" db="EMBL/GenBank/DDBJ databases">
        <title>The Genome Sequence of Cladophialophora psammophila CBS 110553.</title>
        <authorList>
            <consortium name="The Broad Institute Genomics Platform"/>
            <person name="Cuomo C."/>
            <person name="de Hoog S."/>
            <person name="Gorbushina A."/>
            <person name="Walker B."/>
            <person name="Young S.K."/>
            <person name="Zeng Q."/>
            <person name="Gargeya S."/>
            <person name="Fitzgerald M."/>
            <person name="Haas B."/>
            <person name="Abouelleil A."/>
            <person name="Allen A.W."/>
            <person name="Alvarado L."/>
            <person name="Arachchi H.M."/>
            <person name="Berlin A.M."/>
            <person name="Chapman S.B."/>
            <person name="Gainer-Dewar J."/>
            <person name="Goldberg J."/>
            <person name="Griggs A."/>
            <person name="Gujja S."/>
            <person name="Hansen M."/>
            <person name="Howarth C."/>
            <person name="Imamovic A."/>
            <person name="Ireland A."/>
            <person name="Larimer J."/>
            <person name="McCowan C."/>
            <person name="Murphy C."/>
            <person name="Pearson M."/>
            <person name="Poon T.W."/>
            <person name="Priest M."/>
            <person name="Roberts A."/>
            <person name="Saif S."/>
            <person name="Shea T."/>
            <person name="Sisk P."/>
            <person name="Sykes S."/>
            <person name="Wortman J."/>
            <person name="Nusbaum C."/>
            <person name="Birren B."/>
        </authorList>
    </citation>
    <scope>NUCLEOTIDE SEQUENCE [LARGE SCALE GENOMIC DNA]</scope>
    <source>
        <strain evidence="3 4">CBS 110553</strain>
    </source>
</reference>
<evidence type="ECO:0000256" key="1">
    <source>
        <dbReference type="SAM" id="MobiDB-lite"/>
    </source>
</evidence>
<feature type="region of interest" description="Disordered" evidence="1">
    <location>
        <begin position="148"/>
        <end position="173"/>
    </location>
</feature>
<protein>
    <submittedName>
        <fullName evidence="3">Uncharacterized protein</fullName>
    </submittedName>
</protein>
<dbReference type="GeneID" id="19187428"/>
<keyword evidence="2" id="KW-0472">Membrane</keyword>